<proteinExistence type="predicted"/>
<keyword evidence="2" id="KW-1185">Reference proteome</keyword>
<accession>Q7UZF1</accession>
<organism evidence="1 2">
    <name type="scientific">Rhodopirellula baltica (strain DSM 10527 / NCIMB 13988 / SH1)</name>
    <dbReference type="NCBI Taxonomy" id="243090"/>
    <lineage>
        <taxon>Bacteria</taxon>
        <taxon>Pseudomonadati</taxon>
        <taxon>Planctomycetota</taxon>
        <taxon>Planctomycetia</taxon>
        <taxon>Pirellulales</taxon>
        <taxon>Pirellulaceae</taxon>
        <taxon>Rhodopirellula</taxon>
    </lineage>
</organism>
<reference evidence="1 2" key="1">
    <citation type="journal article" date="2003" name="Proc. Natl. Acad. Sci. U.S.A.">
        <title>Complete genome sequence of the marine planctomycete Pirellula sp. strain 1.</title>
        <authorList>
            <person name="Gloeckner F.O."/>
            <person name="Kube M."/>
            <person name="Bauer M."/>
            <person name="Teeling H."/>
            <person name="Lombardot T."/>
            <person name="Ludwig W."/>
            <person name="Gade D."/>
            <person name="Beck A."/>
            <person name="Borzym K."/>
            <person name="Heitmann K."/>
            <person name="Rabus R."/>
            <person name="Schlesner H."/>
            <person name="Amann R."/>
            <person name="Reinhardt R."/>
        </authorList>
    </citation>
    <scope>NUCLEOTIDE SEQUENCE [LARGE SCALE GENOMIC DNA]</scope>
    <source>
        <strain evidence="2">DSM 10527 / NCIMB 13988 / SH1</strain>
    </source>
</reference>
<dbReference type="EnsemblBacteria" id="CAD71331">
    <property type="protein sequence ID" value="CAD71331"/>
    <property type="gene ID" value="RB3"/>
</dbReference>
<name>Q7UZF1_RHOBA</name>
<protein>
    <submittedName>
        <fullName evidence="1">Uncharacterized protein</fullName>
    </submittedName>
</protein>
<evidence type="ECO:0000313" key="2">
    <source>
        <dbReference type="Proteomes" id="UP000001025"/>
    </source>
</evidence>
<sequence>MLFVIFLLLLHFGWRAGVFDHFVAAASATNSEDRNAERKQGGEKQSRHYYCSMDARNECEKLVRELILLRISP</sequence>
<dbReference type="InParanoid" id="Q7UZF1"/>
<dbReference type="AlphaFoldDB" id="Q7UZF1"/>
<evidence type="ECO:0000313" key="1">
    <source>
        <dbReference type="EMBL" id="CAD71331.1"/>
    </source>
</evidence>
<gene>
    <name evidence="1" type="ordered locus">RB3</name>
</gene>
<dbReference type="Proteomes" id="UP000001025">
    <property type="component" value="Chromosome"/>
</dbReference>
<dbReference type="KEGG" id="rba:RB3"/>
<dbReference type="HOGENOM" id="CLU_2702331_0_0_0"/>
<dbReference type="EMBL" id="BX294133">
    <property type="protein sequence ID" value="CAD71331.1"/>
    <property type="molecule type" value="Genomic_DNA"/>
</dbReference>